<name>A0A9Q4KUV9_9EURY</name>
<dbReference type="RefSeq" id="WP_274925196.1">
    <property type="nucleotide sequence ID" value="NZ_JAKELO010000002.1"/>
</dbReference>
<sequence>MNFLEFSNYGFLLDTGHPINLITTSDTEADSITAMRQCINTLPPEIINQIDVVHLHWSGSYSLRQKRIRRGIPNGFDTMLRHDQEKFAFQHAIITDQHQPVSLPEARMMVEIITPSVVIHKCIPKTLDELKEFLVMQRGALEQR</sequence>
<protein>
    <submittedName>
        <fullName evidence="1">Uncharacterized protein</fullName>
    </submittedName>
</protein>
<evidence type="ECO:0000313" key="1">
    <source>
        <dbReference type="EMBL" id="MDE4908572.1"/>
    </source>
</evidence>
<organism evidence="1 2">
    <name type="scientific">Methanogenium marinum</name>
    <dbReference type="NCBI Taxonomy" id="348610"/>
    <lineage>
        <taxon>Archaea</taxon>
        <taxon>Methanobacteriati</taxon>
        <taxon>Methanobacteriota</taxon>
        <taxon>Stenosarchaea group</taxon>
        <taxon>Methanomicrobia</taxon>
        <taxon>Methanomicrobiales</taxon>
        <taxon>Methanomicrobiaceae</taxon>
        <taxon>Methanogenium</taxon>
    </lineage>
</organism>
<gene>
    <name evidence="1" type="ORF">L0665_08135</name>
</gene>
<dbReference type="Proteomes" id="UP001143747">
    <property type="component" value="Unassembled WGS sequence"/>
</dbReference>
<comment type="caution">
    <text evidence="1">The sequence shown here is derived from an EMBL/GenBank/DDBJ whole genome shotgun (WGS) entry which is preliminary data.</text>
</comment>
<proteinExistence type="predicted"/>
<keyword evidence="2" id="KW-1185">Reference proteome</keyword>
<dbReference type="EMBL" id="JAKELO010000002">
    <property type="protein sequence ID" value="MDE4908572.1"/>
    <property type="molecule type" value="Genomic_DNA"/>
</dbReference>
<evidence type="ECO:0000313" key="2">
    <source>
        <dbReference type="Proteomes" id="UP001143747"/>
    </source>
</evidence>
<reference evidence="1" key="1">
    <citation type="submission" date="2022-01" db="EMBL/GenBank/DDBJ databases">
        <title>Draft genome of Methanogenium marinum DSM 15558.</title>
        <authorList>
            <person name="Chen S.-C."/>
            <person name="You Y.-T."/>
        </authorList>
    </citation>
    <scope>NUCLEOTIDE SEQUENCE</scope>
    <source>
        <strain evidence="1">DSM 15558</strain>
    </source>
</reference>
<dbReference type="AlphaFoldDB" id="A0A9Q4KUV9"/>
<accession>A0A9Q4KUV9</accession>